<name>X0U718_9ZZZZ</name>
<evidence type="ECO:0000313" key="2">
    <source>
        <dbReference type="EMBL" id="GAF96157.1"/>
    </source>
</evidence>
<gene>
    <name evidence="2" type="ORF">S01H1_19697</name>
</gene>
<protein>
    <submittedName>
        <fullName evidence="2">Uncharacterized protein</fullName>
    </submittedName>
</protein>
<dbReference type="EMBL" id="BARS01010674">
    <property type="protein sequence ID" value="GAF96157.1"/>
    <property type="molecule type" value="Genomic_DNA"/>
</dbReference>
<organism evidence="2">
    <name type="scientific">marine sediment metagenome</name>
    <dbReference type="NCBI Taxonomy" id="412755"/>
    <lineage>
        <taxon>unclassified sequences</taxon>
        <taxon>metagenomes</taxon>
        <taxon>ecological metagenomes</taxon>
    </lineage>
</organism>
<proteinExistence type="predicted"/>
<evidence type="ECO:0000256" key="1">
    <source>
        <dbReference type="SAM" id="Phobius"/>
    </source>
</evidence>
<feature type="non-terminal residue" evidence="2">
    <location>
        <position position="288"/>
    </location>
</feature>
<keyword evidence="1" id="KW-0472">Membrane</keyword>
<comment type="caution">
    <text evidence="2">The sequence shown here is derived from an EMBL/GenBank/DDBJ whole genome shotgun (WGS) entry which is preliminary data.</text>
</comment>
<reference evidence="2" key="1">
    <citation type="journal article" date="2014" name="Front. Microbiol.">
        <title>High frequency of phylogenetically diverse reductive dehalogenase-homologous genes in deep subseafloor sedimentary metagenomes.</title>
        <authorList>
            <person name="Kawai M."/>
            <person name="Futagami T."/>
            <person name="Toyoda A."/>
            <person name="Takaki Y."/>
            <person name="Nishi S."/>
            <person name="Hori S."/>
            <person name="Arai W."/>
            <person name="Tsubouchi T."/>
            <person name="Morono Y."/>
            <person name="Uchiyama I."/>
            <person name="Ito T."/>
            <person name="Fujiyama A."/>
            <person name="Inagaki F."/>
            <person name="Takami H."/>
        </authorList>
    </citation>
    <scope>NUCLEOTIDE SEQUENCE</scope>
    <source>
        <strain evidence="2">Expedition CK06-06</strain>
    </source>
</reference>
<sequence>MVSEEEKIEAKRKKWMWVFLKIGFFTVLFLVIIFGRNYAWSYVVEITEPVVSGAEDLYVNIGFSKTVDVWTGEKEIFTLESETETNIKTGIEIDKFEPYGLEFGEFPGDFGARADVVVHKFDERIKTVNTFVSCKLYSSYDISDIRIGEIESDYPGKKEGDKYKIEIDNSKIGEKINIPVDCVFSDKSINKGTIKFDLSYSIPVDTPVEAYLDVFVLNKDFSSDYGSDSAFQDLNEGEYKSNKQVLPSKMNYVSDVEAIINFASQPLAIDRDYTLGFQFKNKDIKNKV</sequence>
<keyword evidence="1" id="KW-1133">Transmembrane helix</keyword>
<accession>X0U718</accession>
<dbReference type="AlphaFoldDB" id="X0U718"/>
<keyword evidence="1" id="KW-0812">Transmembrane</keyword>
<feature type="transmembrane region" description="Helical" evidence="1">
    <location>
        <begin position="15"/>
        <end position="35"/>
    </location>
</feature>